<sequence>MGRFDSLTQYLPMIASDSIGKWVIDEENDGTPAHPIQMPYVEHLFRTSFFFFFT</sequence>
<gene>
    <name evidence="1" type="ORF">APU01nite_11440</name>
    <name evidence="2" type="ORF">SAMN04488100_10755</name>
</gene>
<dbReference type="EMBL" id="FOBL01000007">
    <property type="protein sequence ID" value="SEL68922.1"/>
    <property type="molecule type" value="Genomic_DNA"/>
</dbReference>
<evidence type="ECO:0000313" key="3">
    <source>
        <dbReference type="Proteomes" id="UP000198548"/>
    </source>
</evidence>
<dbReference type="EMBL" id="BJUX01000010">
    <property type="protein sequence ID" value="GEK89105.1"/>
    <property type="molecule type" value="Genomic_DNA"/>
</dbReference>
<reference evidence="2 3" key="1">
    <citation type="submission" date="2016-10" db="EMBL/GenBank/DDBJ databases">
        <authorList>
            <person name="de Groot N.N."/>
        </authorList>
    </citation>
    <scope>NUCLEOTIDE SEQUENCE [LARGE SCALE GENOMIC DNA]</scope>
    <source>
        <strain evidence="2 3">DSM 19182</strain>
    </source>
</reference>
<proteinExistence type="predicted"/>
<reference evidence="1 4" key="2">
    <citation type="submission" date="2019-07" db="EMBL/GenBank/DDBJ databases">
        <title>Whole genome shotgun sequence of Alkalibacterium putridalgicola NBRC 103243.</title>
        <authorList>
            <person name="Hosoyama A."/>
            <person name="Uohara A."/>
            <person name="Ohji S."/>
            <person name="Ichikawa N."/>
        </authorList>
    </citation>
    <scope>NUCLEOTIDE SEQUENCE [LARGE SCALE GENOMIC DNA]</scope>
    <source>
        <strain evidence="1 4">NBRC 103243</strain>
    </source>
</reference>
<dbReference type="RefSeq" id="WP_177165449.1">
    <property type="nucleotide sequence ID" value="NZ_BJUX01000010.1"/>
</dbReference>
<dbReference type="AlphaFoldDB" id="A0A1H7S8I1"/>
<dbReference type="Proteomes" id="UP000198548">
    <property type="component" value="Unassembled WGS sequence"/>
</dbReference>
<dbReference type="Proteomes" id="UP000321425">
    <property type="component" value="Unassembled WGS sequence"/>
</dbReference>
<accession>A0A1H7S8I1</accession>
<organism evidence="2 3">
    <name type="scientific">Alkalibacterium putridalgicola</name>
    <dbReference type="NCBI Taxonomy" id="426703"/>
    <lineage>
        <taxon>Bacteria</taxon>
        <taxon>Bacillati</taxon>
        <taxon>Bacillota</taxon>
        <taxon>Bacilli</taxon>
        <taxon>Lactobacillales</taxon>
        <taxon>Carnobacteriaceae</taxon>
        <taxon>Alkalibacterium</taxon>
    </lineage>
</organism>
<keyword evidence="4" id="KW-1185">Reference proteome</keyword>
<evidence type="ECO:0000313" key="4">
    <source>
        <dbReference type="Proteomes" id="UP000321425"/>
    </source>
</evidence>
<name>A0A1H7S8I1_9LACT</name>
<dbReference type="STRING" id="426703.SAMN04488100_10755"/>
<protein>
    <submittedName>
        <fullName evidence="2">Uncharacterized protein</fullName>
    </submittedName>
</protein>
<evidence type="ECO:0000313" key="1">
    <source>
        <dbReference type="EMBL" id="GEK89105.1"/>
    </source>
</evidence>
<evidence type="ECO:0000313" key="2">
    <source>
        <dbReference type="EMBL" id="SEL68922.1"/>
    </source>
</evidence>